<dbReference type="Pfam" id="PF05303">
    <property type="entry name" value="GSKIP_dom"/>
    <property type="match status" value="1"/>
</dbReference>
<dbReference type="SUPFAM" id="SSF103107">
    <property type="entry name" value="Hypothetical protein c14orf129, hspc210"/>
    <property type="match status" value="1"/>
</dbReference>
<dbReference type="VEuPathDB" id="CryptoDB:cand_009770"/>
<keyword evidence="3" id="KW-1185">Reference proteome</keyword>
<dbReference type="OrthoDB" id="5804279at2759"/>
<reference evidence="2 3" key="1">
    <citation type="submission" date="2016-10" db="EMBL/GenBank/DDBJ databases">
        <title>Reductive evolution of mitochondrial metabolism and differential evolution of invasion-related proteins in Cryptosporidium.</title>
        <authorList>
            <person name="Liu S."/>
            <person name="Roellig D.M."/>
            <person name="Guo Y."/>
            <person name="Li N."/>
            <person name="Frace M.A."/>
            <person name="Tang K."/>
            <person name="Zhang L."/>
            <person name="Feng Y."/>
            <person name="Xiao L."/>
        </authorList>
    </citation>
    <scope>NUCLEOTIDE SEQUENCE [LARGE SCALE GENOMIC DNA]</scope>
    <source>
        <strain evidence="2">30847</strain>
    </source>
</reference>
<dbReference type="EMBL" id="LRBS01000040">
    <property type="protein sequence ID" value="OII77328.1"/>
    <property type="molecule type" value="Genomic_DNA"/>
</dbReference>
<protein>
    <recommendedName>
        <fullName evidence="1">GSKIP domain-containing protein</fullName>
    </recommendedName>
</protein>
<sequence>MKELVNIVGVLKTDYTDIVKDVKIIQETHNYINLIAYIKRDDCIEKFVLTLDSRGFKILQGKLDNLEEGKIYESIESLLQTITPNNWIKYIEDFLRKL</sequence>
<gene>
    <name evidence="2" type="ORF">cand_009770</name>
</gene>
<evidence type="ECO:0000259" key="1">
    <source>
        <dbReference type="Pfam" id="PF05303"/>
    </source>
</evidence>
<name>A0A1J4MT18_9CRYT</name>
<organism evidence="2 3">
    <name type="scientific">Cryptosporidium andersoni</name>
    <dbReference type="NCBI Taxonomy" id="117008"/>
    <lineage>
        <taxon>Eukaryota</taxon>
        <taxon>Sar</taxon>
        <taxon>Alveolata</taxon>
        <taxon>Apicomplexa</taxon>
        <taxon>Conoidasida</taxon>
        <taxon>Coccidia</taxon>
        <taxon>Eucoccidiorida</taxon>
        <taxon>Eimeriorina</taxon>
        <taxon>Cryptosporidiidae</taxon>
        <taxon>Cryptosporidium</taxon>
    </lineage>
</organism>
<dbReference type="Proteomes" id="UP000186804">
    <property type="component" value="Unassembled WGS sequence"/>
</dbReference>
<proteinExistence type="predicted"/>
<dbReference type="RefSeq" id="XP_067069174.1">
    <property type="nucleotide sequence ID" value="XM_067211216.1"/>
</dbReference>
<dbReference type="InterPro" id="IPR007967">
    <property type="entry name" value="GSKIP_dom"/>
</dbReference>
<dbReference type="GeneID" id="92365162"/>
<comment type="caution">
    <text evidence="2">The sequence shown here is derived from an EMBL/GenBank/DDBJ whole genome shotgun (WGS) entry which is preliminary data.</text>
</comment>
<evidence type="ECO:0000313" key="3">
    <source>
        <dbReference type="Proteomes" id="UP000186804"/>
    </source>
</evidence>
<dbReference type="AlphaFoldDB" id="A0A1J4MT18"/>
<evidence type="ECO:0000313" key="2">
    <source>
        <dbReference type="EMBL" id="OII77328.1"/>
    </source>
</evidence>
<feature type="domain" description="GSKIP" evidence="1">
    <location>
        <begin position="14"/>
        <end position="98"/>
    </location>
</feature>
<dbReference type="Gene3D" id="3.30.2280.10">
    <property type="entry name" value="Hypothetical protein (hspc210)"/>
    <property type="match status" value="1"/>
</dbReference>
<accession>A0A1J4MT18</accession>
<dbReference type="InterPro" id="IPR023231">
    <property type="entry name" value="GSKIP_dom_sf"/>
</dbReference>